<organism evidence="1">
    <name type="scientific">Siphoviridae sp. ct3r22</name>
    <dbReference type="NCBI Taxonomy" id="2825325"/>
    <lineage>
        <taxon>Viruses</taxon>
        <taxon>Duplodnaviria</taxon>
        <taxon>Heunggongvirae</taxon>
        <taxon>Uroviricota</taxon>
        <taxon>Caudoviricetes</taxon>
    </lineage>
</organism>
<reference evidence="1" key="1">
    <citation type="journal article" date="2021" name="Proc. Natl. Acad. Sci. U.S.A.">
        <title>A Catalog of Tens of Thousands of Viruses from Human Metagenomes Reveals Hidden Associations with Chronic Diseases.</title>
        <authorList>
            <person name="Tisza M.J."/>
            <person name="Buck C.B."/>
        </authorList>
    </citation>
    <scope>NUCLEOTIDE SEQUENCE</scope>
    <source>
        <strain evidence="1">Ct3r22</strain>
    </source>
</reference>
<sequence length="62" mass="7431">MVNKKRKMNQLLSLSTTLDLATFIKVYGSFLQSLNKNTECYYFFFNPSNFSSREILNRFWFS</sequence>
<proteinExistence type="predicted"/>
<evidence type="ECO:0000313" key="1">
    <source>
        <dbReference type="EMBL" id="DAG00410.1"/>
    </source>
</evidence>
<protein>
    <submittedName>
        <fullName evidence="1">Uncharacterized protein</fullName>
    </submittedName>
</protein>
<dbReference type="EMBL" id="BK016180">
    <property type="protein sequence ID" value="DAG00410.1"/>
    <property type="molecule type" value="Genomic_DNA"/>
</dbReference>
<accession>A0A8S5V0Y5</accession>
<name>A0A8S5V0Y5_9CAUD</name>